<evidence type="ECO:0000256" key="3">
    <source>
        <dbReference type="ARBA" id="ARBA00022679"/>
    </source>
</evidence>
<dbReference type="GO" id="GO:0005524">
    <property type="term" value="F:ATP binding"/>
    <property type="evidence" value="ECO:0007669"/>
    <property type="project" value="UniProtKB-KW"/>
</dbReference>
<dbReference type="EC" id="2.7.11.1" evidence="1"/>
<dbReference type="PANTHER" id="PTHR45998:SF2">
    <property type="entry name" value="SERINE_THREONINE-PROTEIN KINASE 16"/>
    <property type="match status" value="1"/>
</dbReference>
<dbReference type="Pfam" id="PF00069">
    <property type="entry name" value="Pkinase"/>
    <property type="match status" value="1"/>
</dbReference>
<evidence type="ECO:0000313" key="10">
    <source>
        <dbReference type="EMBL" id="KAG7395506.1"/>
    </source>
</evidence>
<protein>
    <recommendedName>
        <fullName evidence="1">non-specific serine/threonine protein kinase</fullName>
        <ecNumber evidence="1">2.7.11.1</ecNumber>
    </recommendedName>
</protein>
<evidence type="ECO:0000256" key="8">
    <source>
        <dbReference type="ARBA" id="ARBA00048679"/>
    </source>
</evidence>
<dbReference type="SMART" id="SM00220">
    <property type="entry name" value="S_TKc"/>
    <property type="match status" value="1"/>
</dbReference>
<dbReference type="PROSITE" id="PS00108">
    <property type="entry name" value="PROTEIN_KINASE_ST"/>
    <property type="match status" value="1"/>
</dbReference>
<dbReference type="GO" id="GO:0005737">
    <property type="term" value="C:cytoplasm"/>
    <property type="evidence" value="ECO:0007669"/>
    <property type="project" value="TreeGrafter"/>
</dbReference>
<evidence type="ECO:0000256" key="5">
    <source>
        <dbReference type="ARBA" id="ARBA00022777"/>
    </source>
</evidence>
<dbReference type="GO" id="GO:0004674">
    <property type="term" value="F:protein serine/threonine kinase activity"/>
    <property type="evidence" value="ECO:0007669"/>
    <property type="project" value="UniProtKB-KW"/>
</dbReference>
<evidence type="ECO:0000313" key="11">
    <source>
        <dbReference type="Proteomes" id="UP000693981"/>
    </source>
</evidence>
<gene>
    <name evidence="10" type="ORF">PHYBOEH_003646</name>
</gene>
<organism evidence="10 11">
    <name type="scientific">Phytophthora boehmeriae</name>
    <dbReference type="NCBI Taxonomy" id="109152"/>
    <lineage>
        <taxon>Eukaryota</taxon>
        <taxon>Sar</taxon>
        <taxon>Stramenopiles</taxon>
        <taxon>Oomycota</taxon>
        <taxon>Peronosporomycetes</taxon>
        <taxon>Peronosporales</taxon>
        <taxon>Peronosporaceae</taxon>
        <taxon>Phytophthora</taxon>
    </lineage>
</organism>
<accession>A0A8T1WPZ0</accession>
<name>A0A8T1WPZ0_9STRA</name>
<feature type="domain" description="Protein kinase" evidence="9">
    <location>
        <begin position="13"/>
        <end position="189"/>
    </location>
</feature>
<reference evidence="10" key="1">
    <citation type="submission" date="2021-02" db="EMBL/GenBank/DDBJ databases">
        <authorList>
            <person name="Palmer J.M."/>
        </authorList>
    </citation>
    <scope>NUCLEOTIDE SEQUENCE</scope>
    <source>
        <strain evidence="10">SCRP23</strain>
    </source>
</reference>
<keyword evidence="4" id="KW-0547">Nucleotide-binding</keyword>
<evidence type="ECO:0000259" key="9">
    <source>
        <dbReference type="PROSITE" id="PS50011"/>
    </source>
</evidence>
<dbReference type="PANTHER" id="PTHR45998">
    <property type="entry name" value="SERINE/THREONINE-PROTEIN KINASE 16"/>
    <property type="match status" value="1"/>
</dbReference>
<evidence type="ECO:0000256" key="1">
    <source>
        <dbReference type="ARBA" id="ARBA00012513"/>
    </source>
</evidence>
<keyword evidence="11" id="KW-1185">Reference proteome</keyword>
<evidence type="ECO:0000256" key="2">
    <source>
        <dbReference type="ARBA" id="ARBA00022527"/>
    </source>
</evidence>
<evidence type="ECO:0000256" key="7">
    <source>
        <dbReference type="ARBA" id="ARBA00047899"/>
    </source>
</evidence>
<keyword evidence="5" id="KW-0418">Kinase</keyword>
<dbReference type="InterPro" id="IPR052239">
    <property type="entry name" value="Ser/Thr-specific_kinases"/>
</dbReference>
<comment type="catalytic activity">
    <reaction evidence="8">
        <text>L-seryl-[protein] + ATP = O-phospho-L-seryl-[protein] + ADP + H(+)</text>
        <dbReference type="Rhea" id="RHEA:17989"/>
        <dbReference type="Rhea" id="RHEA-COMP:9863"/>
        <dbReference type="Rhea" id="RHEA-COMP:11604"/>
        <dbReference type="ChEBI" id="CHEBI:15378"/>
        <dbReference type="ChEBI" id="CHEBI:29999"/>
        <dbReference type="ChEBI" id="CHEBI:30616"/>
        <dbReference type="ChEBI" id="CHEBI:83421"/>
        <dbReference type="ChEBI" id="CHEBI:456216"/>
        <dbReference type="EC" id="2.7.11.1"/>
    </reaction>
</comment>
<evidence type="ECO:0000256" key="6">
    <source>
        <dbReference type="ARBA" id="ARBA00022840"/>
    </source>
</evidence>
<dbReference type="PROSITE" id="PS50011">
    <property type="entry name" value="PROTEIN_KINASE_DOM"/>
    <property type="match status" value="1"/>
</dbReference>
<dbReference type="OrthoDB" id="248923at2759"/>
<keyword evidence="6" id="KW-0067">ATP-binding</keyword>
<proteinExistence type="predicted"/>
<comment type="caution">
    <text evidence="10">The sequence shown here is derived from an EMBL/GenBank/DDBJ whole genome shotgun (WGS) entry which is preliminary data.</text>
</comment>
<dbReference type="EMBL" id="JAGDFL010000202">
    <property type="protein sequence ID" value="KAG7395506.1"/>
    <property type="molecule type" value="Genomic_DNA"/>
</dbReference>
<dbReference type="InterPro" id="IPR000719">
    <property type="entry name" value="Prot_kinase_dom"/>
</dbReference>
<dbReference type="InterPro" id="IPR008271">
    <property type="entry name" value="Ser/Thr_kinase_AS"/>
</dbReference>
<sequence length="189" mass="20669">MGNTVVHVNNEAYQVLRPLAEGGFASVYEVRRDGQLFALKWTRGVAEDDDLERLQLEIQVQRSLQHRNILSLSAAEVRKCPRHGKAAAEKEALMVSPLATRGSLQTHLERTAARGTAAFTEVECLGFFKRLVEAVSALHALGFAHRDLKPGNILLASCDPVEPLVMDFGSVAPLQMNSGITVAVMKHTV</sequence>
<keyword evidence="3" id="KW-0808">Transferase</keyword>
<keyword evidence="2" id="KW-0723">Serine/threonine-protein kinase</keyword>
<comment type="catalytic activity">
    <reaction evidence="7">
        <text>L-threonyl-[protein] + ATP = O-phospho-L-threonyl-[protein] + ADP + H(+)</text>
        <dbReference type="Rhea" id="RHEA:46608"/>
        <dbReference type="Rhea" id="RHEA-COMP:11060"/>
        <dbReference type="Rhea" id="RHEA-COMP:11605"/>
        <dbReference type="ChEBI" id="CHEBI:15378"/>
        <dbReference type="ChEBI" id="CHEBI:30013"/>
        <dbReference type="ChEBI" id="CHEBI:30616"/>
        <dbReference type="ChEBI" id="CHEBI:61977"/>
        <dbReference type="ChEBI" id="CHEBI:456216"/>
        <dbReference type="EC" id="2.7.11.1"/>
    </reaction>
</comment>
<evidence type="ECO:0000256" key="4">
    <source>
        <dbReference type="ARBA" id="ARBA00022741"/>
    </source>
</evidence>
<dbReference type="Proteomes" id="UP000693981">
    <property type="component" value="Unassembled WGS sequence"/>
</dbReference>
<dbReference type="AlphaFoldDB" id="A0A8T1WPZ0"/>